<name>A0A6G1QKD6_CHAAH</name>
<evidence type="ECO:0000313" key="1">
    <source>
        <dbReference type="EMBL" id="KAF3702924.1"/>
    </source>
</evidence>
<keyword evidence="2" id="KW-1185">Reference proteome</keyword>
<accession>A0A6G1QKD6</accession>
<dbReference type="EMBL" id="CM015729">
    <property type="protein sequence ID" value="KAF3702924.1"/>
    <property type="molecule type" value="Genomic_DNA"/>
</dbReference>
<sequence length="147" mass="16258">MELIGRVQHNASAAVCVINHCVERWSPFRKWRQGRGATGTPGSHDAPGQYPCVGNERVQRKVLAPHICFTLSQRATLFNGDWEHLEDEKGLLTAVCTTGLPYENLRRLQDPTKQPSPNGGLSPWAASTIEPLCWASDQDPQESIGKL</sequence>
<reference evidence="2" key="2">
    <citation type="submission" date="2019-02" db="EMBL/GenBank/DDBJ databases">
        <title>Opniocepnalus argus Var Kimnra genome.</title>
        <authorList>
            <person name="Zhou C."/>
            <person name="Xiao S."/>
        </authorList>
    </citation>
    <scope>NUCLEOTIDE SEQUENCE [LARGE SCALE GENOMIC DNA]</scope>
</reference>
<proteinExistence type="predicted"/>
<gene>
    <name evidence="1" type="ORF">EXN66_Car018612</name>
</gene>
<dbReference type="AlphaFoldDB" id="A0A6G1QKD6"/>
<protein>
    <submittedName>
        <fullName evidence="1">Uncharacterized protein</fullName>
    </submittedName>
</protein>
<organism evidence="1 2">
    <name type="scientific">Channa argus</name>
    <name type="common">Northern snakehead</name>
    <name type="synonym">Ophicephalus argus</name>
    <dbReference type="NCBI Taxonomy" id="215402"/>
    <lineage>
        <taxon>Eukaryota</taxon>
        <taxon>Metazoa</taxon>
        <taxon>Chordata</taxon>
        <taxon>Craniata</taxon>
        <taxon>Vertebrata</taxon>
        <taxon>Euteleostomi</taxon>
        <taxon>Actinopterygii</taxon>
        <taxon>Neopterygii</taxon>
        <taxon>Teleostei</taxon>
        <taxon>Neoteleostei</taxon>
        <taxon>Acanthomorphata</taxon>
        <taxon>Anabantaria</taxon>
        <taxon>Anabantiformes</taxon>
        <taxon>Channoidei</taxon>
        <taxon>Channidae</taxon>
        <taxon>Channa</taxon>
    </lineage>
</organism>
<evidence type="ECO:0000313" key="2">
    <source>
        <dbReference type="Proteomes" id="UP000503349"/>
    </source>
</evidence>
<reference evidence="1 2" key="1">
    <citation type="submission" date="2019-02" db="EMBL/GenBank/DDBJ databases">
        <title>Opniocepnalus argus genome.</title>
        <authorList>
            <person name="Zhou C."/>
            <person name="Xiao S."/>
        </authorList>
    </citation>
    <scope>NUCLEOTIDE SEQUENCE [LARGE SCALE GENOMIC DNA]</scope>
    <source>
        <strain evidence="1">OARG1902GOOAL</strain>
        <tissue evidence="1">Muscle</tissue>
    </source>
</reference>
<dbReference type="Proteomes" id="UP000503349">
    <property type="component" value="Chromosome 18"/>
</dbReference>